<evidence type="ECO:0000256" key="1">
    <source>
        <dbReference type="ARBA" id="ARBA00022679"/>
    </source>
</evidence>
<sequence length="362" mass="39777">MRIAIDARPAEQDGFGIARYTSELIDALAALDKTNDYCLIVNSDKLASRITGWRNFSLWRIGAGWMSLREQAELPFVLGQIRPDVFHATSFVVPLYKTCPTVVTIHDLIHLVFPKNYGLKQGLYFRALKHALLRASLIIADSAATKNDLIMFYKLRSEKVKVIPLAVNKSFRPLGVAEVNEYRKGKGLPGKFVLFVGSRKKHKNLRLLLDAWAKLNQAGEIKIPLVITGKPDELTQEYSQSGKIIFLGAVQGQELPKLYNAASLFVFPSLYEGFGLPPLEAMACGTPVITTDVSSLPEVVGEAGLLVPPGDVTSLARAMTKVLTDNDQAIKMRVAGLKRAAGFSWDKCARETLAAYQAASAK</sequence>
<dbReference type="CDD" id="cd03809">
    <property type="entry name" value="GT4_MtfB-like"/>
    <property type="match status" value="1"/>
</dbReference>
<dbReference type="SUPFAM" id="SSF53756">
    <property type="entry name" value="UDP-Glycosyltransferase/glycogen phosphorylase"/>
    <property type="match status" value="1"/>
</dbReference>
<name>A0A1F4Q2R3_UNCSA</name>
<evidence type="ECO:0000313" key="5">
    <source>
        <dbReference type="Proteomes" id="UP000178724"/>
    </source>
</evidence>
<dbReference type="AlphaFoldDB" id="A0A1F4Q2R3"/>
<feature type="domain" description="Glycosyltransferase subfamily 4-like N-terminal" evidence="3">
    <location>
        <begin position="16"/>
        <end position="169"/>
    </location>
</feature>
<dbReference type="Gene3D" id="3.40.50.2000">
    <property type="entry name" value="Glycogen Phosphorylase B"/>
    <property type="match status" value="2"/>
</dbReference>
<evidence type="ECO:0000313" key="4">
    <source>
        <dbReference type="EMBL" id="OGB90214.1"/>
    </source>
</evidence>
<evidence type="ECO:0000259" key="3">
    <source>
        <dbReference type="Pfam" id="PF13439"/>
    </source>
</evidence>
<organism evidence="4 5">
    <name type="scientific">candidate division WOR-1 bacterium RIFCSPHIGHO2_01_FULL_53_15</name>
    <dbReference type="NCBI Taxonomy" id="1802564"/>
    <lineage>
        <taxon>Bacteria</taxon>
        <taxon>Bacillati</taxon>
        <taxon>Saganbacteria</taxon>
    </lineage>
</organism>
<dbReference type="InterPro" id="IPR001296">
    <property type="entry name" value="Glyco_trans_1"/>
</dbReference>
<dbReference type="Pfam" id="PF00534">
    <property type="entry name" value="Glycos_transf_1"/>
    <property type="match status" value="1"/>
</dbReference>
<protein>
    <recommendedName>
        <fullName evidence="6">Glycosyltransferase family 1 protein</fullName>
    </recommendedName>
</protein>
<evidence type="ECO:0000259" key="2">
    <source>
        <dbReference type="Pfam" id="PF00534"/>
    </source>
</evidence>
<dbReference type="Proteomes" id="UP000178724">
    <property type="component" value="Unassembled WGS sequence"/>
</dbReference>
<dbReference type="Pfam" id="PF13439">
    <property type="entry name" value="Glyco_transf_4"/>
    <property type="match status" value="1"/>
</dbReference>
<dbReference type="GO" id="GO:0016757">
    <property type="term" value="F:glycosyltransferase activity"/>
    <property type="evidence" value="ECO:0007669"/>
    <property type="project" value="InterPro"/>
</dbReference>
<proteinExistence type="predicted"/>
<reference evidence="4 5" key="1">
    <citation type="journal article" date="2016" name="Nat. Commun.">
        <title>Thousands of microbial genomes shed light on interconnected biogeochemical processes in an aquifer system.</title>
        <authorList>
            <person name="Anantharaman K."/>
            <person name="Brown C.T."/>
            <person name="Hug L.A."/>
            <person name="Sharon I."/>
            <person name="Castelle C.J."/>
            <person name="Probst A.J."/>
            <person name="Thomas B.C."/>
            <person name="Singh A."/>
            <person name="Wilkins M.J."/>
            <person name="Karaoz U."/>
            <person name="Brodie E.L."/>
            <person name="Williams K.H."/>
            <person name="Hubbard S.S."/>
            <person name="Banfield J.F."/>
        </authorList>
    </citation>
    <scope>NUCLEOTIDE SEQUENCE [LARGE SCALE GENOMIC DNA]</scope>
</reference>
<dbReference type="InterPro" id="IPR028098">
    <property type="entry name" value="Glyco_trans_4-like_N"/>
</dbReference>
<evidence type="ECO:0008006" key="6">
    <source>
        <dbReference type="Google" id="ProtNLM"/>
    </source>
</evidence>
<dbReference type="GO" id="GO:0009103">
    <property type="term" value="P:lipopolysaccharide biosynthetic process"/>
    <property type="evidence" value="ECO:0007669"/>
    <property type="project" value="TreeGrafter"/>
</dbReference>
<dbReference type="FunFam" id="3.40.50.2000:FF:000119">
    <property type="entry name" value="Glycosyl transferase group 1"/>
    <property type="match status" value="1"/>
</dbReference>
<dbReference type="EMBL" id="METM01000013">
    <property type="protein sequence ID" value="OGB90214.1"/>
    <property type="molecule type" value="Genomic_DNA"/>
</dbReference>
<keyword evidence="1" id="KW-0808">Transferase</keyword>
<gene>
    <name evidence="4" type="ORF">A2625_02675</name>
</gene>
<dbReference type="PANTHER" id="PTHR46401">
    <property type="entry name" value="GLYCOSYLTRANSFERASE WBBK-RELATED"/>
    <property type="match status" value="1"/>
</dbReference>
<feature type="domain" description="Glycosyl transferase family 1" evidence="2">
    <location>
        <begin position="189"/>
        <end position="335"/>
    </location>
</feature>
<dbReference type="PANTHER" id="PTHR46401:SF2">
    <property type="entry name" value="GLYCOSYLTRANSFERASE WBBK-RELATED"/>
    <property type="match status" value="1"/>
</dbReference>
<accession>A0A1F4Q2R3</accession>
<comment type="caution">
    <text evidence="4">The sequence shown here is derived from an EMBL/GenBank/DDBJ whole genome shotgun (WGS) entry which is preliminary data.</text>
</comment>